<feature type="domain" description="Tyrosine specific protein phosphatases" evidence="2">
    <location>
        <begin position="182"/>
        <end position="246"/>
    </location>
</feature>
<dbReference type="AlphaFoldDB" id="A0AA40K327"/>
<dbReference type="SMART" id="SM00195">
    <property type="entry name" value="DSPc"/>
    <property type="match status" value="1"/>
</dbReference>
<dbReference type="EMBL" id="JAUKUD010000005">
    <property type="protein sequence ID" value="KAK0744121.1"/>
    <property type="molecule type" value="Genomic_DNA"/>
</dbReference>
<keyword evidence="4" id="KW-1185">Reference proteome</keyword>
<feature type="compositionally biased region" description="Acidic residues" evidence="1">
    <location>
        <begin position="309"/>
        <end position="319"/>
    </location>
</feature>
<protein>
    <recommendedName>
        <fullName evidence="2">Tyrosine specific protein phosphatases domain-containing protein</fullName>
    </recommendedName>
</protein>
<dbReference type="PANTHER" id="PTHR46588:SF1">
    <property type="entry name" value="SERINE_THREONINE_TYROSINE-INTERACTING PROTEIN"/>
    <property type="match status" value="1"/>
</dbReference>
<feature type="region of interest" description="Disordered" evidence="1">
    <location>
        <begin position="1"/>
        <end position="20"/>
    </location>
</feature>
<comment type="caution">
    <text evidence="3">The sequence shown here is derived from an EMBL/GenBank/DDBJ whole genome shotgun (WGS) entry which is preliminary data.</text>
</comment>
<dbReference type="Gene3D" id="3.90.190.10">
    <property type="entry name" value="Protein tyrosine phosphatase superfamily"/>
    <property type="match status" value="1"/>
</dbReference>
<dbReference type="GO" id="GO:0005737">
    <property type="term" value="C:cytoplasm"/>
    <property type="evidence" value="ECO:0007669"/>
    <property type="project" value="TreeGrafter"/>
</dbReference>
<dbReference type="SUPFAM" id="SSF52799">
    <property type="entry name" value="(Phosphotyrosine protein) phosphatases II"/>
    <property type="match status" value="1"/>
</dbReference>
<dbReference type="PANTHER" id="PTHR46588">
    <property type="entry name" value="SERINE/THREONINE/TYROSINE-INTERACTING PROTEIN"/>
    <property type="match status" value="1"/>
</dbReference>
<evidence type="ECO:0000259" key="2">
    <source>
        <dbReference type="PROSITE" id="PS50056"/>
    </source>
</evidence>
<organism evidence="3 4">
    <name type="scientific">Schizothecium vesticola</name>
    <dbReference type="NCBI Taxonomy" id="314040"/>
    <lineage>
        <taxon>Eukaryota</taxon>
        <taxon>Fungi</taxon>
        <taxon>Dikarya</taxon>
        <taxon>Ascomycota</taxon>
        <taxon>Pezizomycotina</taxon>
        <taxon>Sordariomycetes</taxon>
        <taxon>Sordariomycetidae</taxon>
        <taxon>Sordariales</taxon>
        <taxon>Schizotheciaceae</taxon>
        <taxon>Schizothecium</taxon>
    </lineage>
</organism>
<dbReference type="GO" id="GO:0062026">
    <property type="term" value="P:negative regulation of SCF-dependent proteasomal ubiquitin-dependent catabolic process"/>
    <property type="evidence" value="ECO:0007669"/>
    <property type="project" value="TreeGrafter"/>
</dbReference>
<dbReference type="GO" id="GO:0005654">
    <property type="term" value="C:nucleoplasm"/>
    <property type="evidence" value="ECO:0007669"/>
    <property type="project" value="TreeGrafter"/>
</dbReference>
<evidence type="ECO:0000313" key="4">
    <source>
        <dbReference type="Proteomes" id="UP001172155"/>
    </source>
</evidence>
<dbReference type="InterPro" id="IPR029021">
    <property type="entry name" value="Prot-tyrosine_phosphatase-like"/>
</dbReference>
<name>A0AA40K327_9PEZI</name>
<evidence type="ECO:0000313" key="3">
    <source>
        <dbReference type="EMBL" id="KAK0744121.1"/>
    </source>
</evidence>
<dbReference type="InterPro" id="IPR052449">
    <property type="entry name" value="STYX-Interacting_Phosphatase"/>
</dbReference>
<dbReference type="GO" id="GO:1990444">
    <property type="term" value="F:F-box domain binding"/>
    <property type="evidence" value="ECO:0007669"/>
    <property type="project" value="TreeGrafter"/>
</dbReference>
<dbReference type="CDD" id="cd14498">
    <property type="entry name" value="DSP"/>
    <property type="match status" value="1"/>
</dbReference>
<dbReference type="PROSITE" id="PS50056">
    <property type="entry name" value="TYR_PHOSPHATASE_2"/>
    <property type="match status" value="1"/>
</dbReference>
<gene>
    <name evidence="3" type="ORF">B0T18DRAFT_197046</name>
</gene>
<dbReference type="Proteomes" id="UP001172155">
    <property type="component" value="Unassembled WGS sequence"/>
</dbReference>
<dbReference type="GO" id="GO:0070372">
    <property type="term" value="P:regulation of ERK1 and ERK2 cascade"/>
    <property type="evidence" value="ECO:0007669"/>
    <property type="project" value="TreeGrafter"/>
</dbReference>
<dbReference type="InterPro" id="IPR020422">
    <property type="entry name" value="TYR_PHOSPHATASE_DUAL_dom"/>
</dbReference>
<evidence type="ECO:0000256" key="1">
    <source>
        <dbReference type="SAM" id="MobiDB-lite"/>
    </source>
</evidence>
<proteinExistence type="predicted"/>
<accession>A0AA40K327</accession>
<sequence length="319" mass="34659">MANSNTPTPPRDAPQTPSLSDHVFQTLAQTSEPTERVPSPPAIWVPPPTLHGATAPVTVSLKDPTLSWAIASLVGLTQDEYLYITDNNKAQEGAPAASQWSYGERHKAHPILDFLSLGPASVVRTPNFLEHAGITMVIAVRDARFPTAFQGALDTAKRVGVVAKSVLMDQTEPGFGLLRLHVEFARQINRHMLATAKLPRYPGQRGRVLVVCETGSDRSVLMVGSYIMAMYGLGVVDAAPFLQTQRFCANITDPYRRALQTLEDLLRARLDVLIQRGPAGAMAGGVNKRSADEEEIGGPAVRPGYAPYEDNDYEEDSMT</sequence>
<reference evidence="3" key="1">
    <citation type="submission" date="2023-06" db="EMBL/GenBank/DDBJ databases">
        <title>Genome-scale phylogeny and comparative genomics of the fungal order Sordariales.</title>
        <authorList>
            <consortium name="Lawrence Berkeley National Laboratory"/>
            <person name="Hensen N."/>
            <person name="Bonometti L."/>
            <person name="Westerberg I."/>
            <person name="Brannstrom I.O."/>
            <person name="Guillou S."/>
            <person name="Cros-Aarteil S."/>
            <person name="Calhoun S."/>
            <person name="Haridas S."/>
            <person name="Kuo A."/>
            <person name="Mondo S."/>
            <person name="Pangilinan J."/>
            <person name="Riley R."/>
            <person name="LaButti K."/>
            <person name="Andreopoulos B."/>
            <person name="Lipzen A."/>
            <person name="Chen C."/>
            <person name="Yanf M."/>
            <person name="Daum C."/>
            <person name="Ng V."/>
            <person name="Clum A."/>
            <person name="Steindorff A."/>
            <person name="Ohm R."/>
            <person name="Martin F."/>
            <person name="Silar P."/>
            <person name="Natvig D."/>
            <person name="Lalanne C."/>
            <person name="Gautier V."/>
            <person name="Ament-velasquez S.L."/>
            <person name="Kruys A."/>
            <person name="Hutchinson M.I."/>
            <person name="Powell A.J."/>
            <person name="Barry K."/>
            <person name="Miller A.N."/>
            <person name="Grigoriev I.V."/>
            <person name="Debuchy R."/>
            <person name="Gladieux P."/>
            <person name="Thoren M.H."/>
            <person name="Johannesson H."/>
        </authorList>
    </citation>
    <scope>NUCLEOTIDE SEQUENCE</scope>
    <source>
        <strain evidence="3">SMH3187-1</strain>
    </source>
</reference>
<feature type="region of interest" description="Disordered" evidence="1">
    <location>
        <begin position="284"/>
        <end position="319"/>
    </location>
</feature>
<dbReference type="InterPro" id="IPR000387">
    <property type="entry name" value="Tyr_Pase_dom"/>
</dbReference>